<dbReference type="FunFam" id="3.20.20.80:FF:000009">
    <property type="entry name" value="O-GlcNAcase BT_4395"/>
    <property type="match status" value="1"/>
</dbReference>
<dbReference type="PROSITE" id="PS52009">
    <property type="entry name" value="GH84"/>
    <property type="match status" value="1"/>
</dbReference>
<evidence type="ECO:0000313" key="10">
    <source>
        <dbReference type="Proteomes" id="UP001497623"/>
    </source>
</evidence>
<dbReference type="GO" id="GO:0102571">
    <property type="term" value="F:[protein]-3-O-(N-acetyl-D-glucosaminyl)-L-serine/L-threonine O-N-acetyl-alpha-D-glucosaminase activity"/>
    <property type="evidence" value="ECO:0007669"/>
    <property type="project" value="UniProtKB-EC"/>
</dbReference>
<evidence type="ECO:0000313" key="9">
    <source>
        <dbReference type="EMBL" id="CAL4138125.1"/>
    </source>
</evidence>
<keyword evidence="1" id="KW-0378">Hydrolase</keyword>
<dbReference type="PANTHER" id="PTHR13170:SF16">
    <property type="entry name" value="PROTEIN O-GLCNACASE"/>
    <property type="match status" value="1"/>
</dbReference>
<dbReference type="AlphaFoldDB" id="A0AAV2RSI9"/>
<dbReference type="EMBL" id="CAXKWB010030657">
    <property type="protein sequence ID" value="CAL4138125.1"/>
    <property type="molecule type" value="Genomic_DNA"/>
</dbReference>
<protein>
    <recommendedName>
        <fullName evidence="6">protein O-GlcNAcase</fullName>
        <ecNumber evidence="6">3.2.1.169</ecNumber>
    </recommendedName>
    <alternativeName>
        <fullName evidence="3">Beta-N-acetylhexosaminidase</fullName>
    </alternativeName>
    <alternativeName>
        <fullName evidence="7">Beta-hexosaminidase</fullName>
    </alternativeName>
</protein>
<accession>A0AAV2RSI9</accession>
<evidence type="ECO:0000256" key="4">
    <source>
        <dbReference type="ARBA" id="ARBA00050933"/>
    </source>
</evidence>
<reference evidence="9 10" key="1">
    <citation type="submission" date="2024-05" db="EMBL/GenBank/DDBJ databases">
        <authorList>
            <person name="Wallberg A."/>
        </authorList>
    </citation>
    <scope>NUCLEOTIDE SEQUENCE [LARGE SCALE GENOMIC DNA]</scope>
</reference>
<dbReference type="Proteomes" id="UP001497623">
    <property type="component" value="Unassembled WGS sequence"/>
</dbReference>
<feature type="non-terminal residue" evidence="9">
    <location>
        <position position="539"/>
    </location>
</feature>
<dbReference type="InterPro" id="IPR051822">
    <property type="entry name" value="Glycosyl_Hydrolase_84"/>
</dbReference>
<evidence type="ECO:0000256" key="5">
    <source>
        <dbReference type="ARBA" id="ARBA00052136"/>
    </source>
</evidence>
<gene>
    <name evidence="9" type="ORF">MNOR_LOCUS28177</name>
</gene>
<organism evidence="9 10">
    <name type="scientific">Meganyctiphanes norvegica</name>
    <name type="common">Northern krill</name>
    <name type="synonym">Thysanopoda norvegica</name>
    <dbReference type="NCBI Taxonomy" id="48144"/>
    <lineage>
        <taxon>Eukaryota</taxon>
        <taxon>Metazoa</taxon>
        <taxon>Ecdysozoa</taxon>
        <taxon>Arthropoda</taxon>
        <taxon>Crustacea</taxon>
        <taxon>Multicrustacea</taxon>
        <taxon>Malacostraca</taxon>
        <taxon>Eumalacostraca</taxon>
        <taxon>Eucarida</taxon>
        <taxon>Euphausiacea</taxon>
        <taxon>Euphausiidae</taxon>
        <taxon>Meganyctiphanes</taxon>
    </lineage>
</organism>
<dbReference type="GO" id="GO:0016231">
    <property type="term" value="F:beta-N-acetylglucosaminidase activity"/>
    <property type="evidence" value="ECO:0007669"/>
    <property type="project" value="TreeGrafter"/>
</dbReference>
<dbReference type="EC" id="3.2.1.169" evidence="6"/>
<evidence type="ECO:0000256" key="1">
    <source>
        <dbReference type="ARBA" id="ARBA00022801"/>
    </source>
</evidence>
<dbReference type="Gene3D" id="3.20.20.80">
    <property type="entry name" value="Glycosidases"/>
    <property type="match status" value="1"/>
</dbReference>
<dbReference type="PANTHER" id="PTHR13170">
    <property type="entry name" value="O-GLCNACASE"/>
    <property type="match status" value="1"/>
</dbReference>
<name>A0AAV2RSI9_MEGNR</name>
<sequence length="539" mass="60780">MSDVQESALNTLTTWSSPSSNCRGSQSYINLLQLLRHKRWSYCNDILHFLFISKYKVLNILTEFEKNHLILAVTAVGAARPPLHHHNKMADENRNVLVDQVDNMNNLNDKKNFVCGVVEGFYGRPWTPEQRKDLFVKQQKWGMNAYLYAPKDDYKHRAYWRELYTVEEAEHLTTLIAEAKRHNVMFYYAISPGLDITYSSQKEMAALKRKLEQVAQMGCNAFAILFDDIDPEMSSADKEVFQSFAHAQVSVTNDIFTHLGQPKFMFCPTQYCSTRAVPTVLTSEYLTTLGNKLAPAVDIMWTGPKVISKVLTIEHIREVSEVMKRPPVIWDNLHANDYDQARVFLGPYCGRSPDLIPLLRGVMTNPNCEYGPNFVAIHTLAQWSKSSTISTTENNDAVSADIKLETEGDDTSDDCPSNLPPNAYHPRKIIVIFLMEICILKMLHFQVYISVVGIIESTSISDLVDSEPSTSADNNISLSSTISTDNSFNGQQLTLDEQTHVAEAMWSALVAEHNVAFSTSDHATKIFHKMFPDSSIAAG</sequence>
<feature type="domain" description="GH84" evidence="8">
    <location>
        <begin position="113"/>
        <end position="388"/>
    </location>
</feature>
<dbReference type="SUPFAM" id="SSF51445">
    <property type="entry name" value="(Trans)glycosidases"/>
    <property type="match status" value="1"/>
</dbReference>
<dbReference type="GO" id="GO:0009100">
    <property type="term" value="P:glycoprotein metabolic process"/>
    <property type="evidence" value="ECO:0007669"/>
    <property type="project" value="TreeGrafter"/>
</dbReference>
<comment type="caution">
    <text evidence="9">The sequence shown here is derived from an EMBL/GenBank/DDBJ whole genome shotgun (WGS) entry which is preliminary data.</text>
</comment>
<keyword evidence="10" id="KW-1185">Reference proteome</keyword>
<evidence type="ECO:0000256" key="7">
    <source>
        <dbReference type="ARBA" id="ARBA00076634"/>
    </source>
</evidence>
<evidence type="ECO:0000256" key="6">
    <source>
        <dbReference type="ARBA" id="ARBA00066938"/>
    </source>
</evidence>
<comment type="catalytic activity">
    <reaction evidence="5">
        <text>3-O-(N-acetyl-beta-D-glucosaminyl)-L-threonyl-[protein] + H2O = L-threonyl-[protein] + N-acetyl-D-glucosamine</text>
        <dbReference type="Rhea" id="RHEA:48892"/>
        <dbReference type="Rhea" id="RHEA-COMP:11060"/>
        <dbReference type="Rhea" id="RHEA-COMP:12252"/>
        <dbReference type="ChEBI" id="CHEBI:15377"/>
        <dbReference type="ChEBI" id="CHEBI:30013"/>
        <dbReference type="ChEBI" id="CHEBI:90840"/>
        <dbReference type="ChEBI" id="CHEBI:506227"/>
        <dbReference type="EC" id="3.2.1.169"/>
    </reaction>
</comment>
<evidence type="ECO:0000256" key="3">
    <source>
        <dbReference type="ARBA" id="ARBA00030512"/>
    </source>
</evidence>
<evidence type="ECO:0000259" key="8">
    <source>
        <dbReference type="PROSITE" id="PS52009"/>
    </source>
</evidence>
<keyword evidence="2" id="KW-0326">Glycosidase</keyword>
<dbReference type="InterPro" id="IPR011496">
    <property type="entry name" value="O-GlcNAcase_cat"/>
</dbReference>
<dbReference type="InterPro" id="IPR017853">
    <property type="entry name" value="GH"/>
</dbReference>
<proteinExistence type="predicted"/>
<evidence type="ECO:0000256" key="2">
    <source>
        <dbReference type="ARBA" id="ARBA00023295"/>
    </source>
</evidence>
<comment type="catalytic activity">
    <reaction evidence="4">
        <text>3-O-(N-acetyl-beta-D-glucosaminyl)-L-seryl-[protein] + H2O = N-acetyl-D-glucosamine + L-seryl-[protein]</text>
        <dbReference type="Rhea" id="RHEA:48876"/>
        <dbReference type="Rhea" id="RHEA-COMP:9863"/>
        <dbReference type="Rhea" id="RHEA-COMP:12251"/>
        <dbReference type="ChEBI" id="CHEBI:15377"/>
        <dbReference type="ChEBI" id="CHEBI:29999"/>
        <dbReference type="ChEBI" id="CHEBI:90838"/>
        <dbReference type="ChEBI" id="CHEBI:506227"/>
        <dbReference type="EC" id="3.2.1.169"/>
    </reaction>
</comment>
<dbReference type="Pfam" id="PF07555">
    <property type="entry name" value="NAGidase"/>
    <property type="match status" value="1"/>
</dbReference>